<dbReference type="SUPFAM" id="SSF51197">
    <property type="entry name" value="Clavaminate synthase-like"/>
    <property type="match status" value="1"/>
</dbReference>
<gene>
    <name evidence="3" type="ORF">TrCOL_g3694</name>
</gene>
<comment type="similarity">
    <text evidence="1">Belongs to the iron/ascorbate-dependent oxidoreductase family.</text>
</comment>
<dbReference type="InterPro" id="IPR032870">
    <property type="entry name" value="ALKBH7-like"/>
</dbReference>
<dbReference type="GO" id="GO:0016491">
    <property type="term" value="F:oxidoreductase activity"/>
    <property type="evidence" value="ECO:0007669"/>
    <property type="project" value="UniProtKB-KW"/>
</dbReference>
<dbReference type="InterPro" id="IPR037151">
    <property type="entry name" value="AlkB-like_sf"/>
</dbReference>
<evidence type="ECO:0000313" key="4">
    <source>
        <dbReference type="Proteomes" id="UP001165065"/>
    </source>
</evidence>
<organism evidence="3 4">
    <name type="scientific">Triparma columacea</name>
    <dbReference type="NCBI Taxonomy" id="722753"/>
    <lineage>
        <taxon>Eukaryota</taxon>
        <taxon>Sar</taxon>
        <taxon>Stramenopiles</taxon>
        <taxon>Ochrophyta</taxon>
        <taxon>Bolidophyceae</taxon>
        <taxon>Parmales</taxon>
        <taxon>Triparmaceae</taxon>
        <taxon>Triparma</taxon>
    </lineage>
</organism>
<dbReference type="GO" id="GO:0005759">
    <property type="term" value="C:mitochondrial matrix"/>
    <property type="evidence" value="ECO:0007669"/>
    <property type="project" value="TreeGrafter"/>
</dbReference>
<dbReference type="AlphaFoldDB" id="A0A9W7GC42"/>
<keyword evidence="1" id="KW-0408">Iron</keyword>
<reference evidence="4" key="1">
    <citation type="journal article" date="2023" name="Commun. Biol.">
        <title>Genome analysis of Parmales, the sister group of diatoms, reveals the evolutionary specialization of diatoms from phago-mixotrophs to photoautotrophs.</title>
        <authorList>
            <person name="Ban H."/>
            <person name="Sato S."/>
            <person name="Yoshikawa S."/>
            <person name="Yamada K."/>
            <person name="Nakamura Y."/>
            <person name="Ichinomiya M."/>
            <person name="Sato N."/>
            <person name="Blanc-Mathieu R."/>
            <person name="Endo H."/>
            <person name="Kuwata A."/>
            <person name="Ogata H."/>
        </authorList>
    </citation>
    <scope>NUCLEOTIDE SEQUENCE [LARGE SCALE GENOMIC DNA]</scope>
</reference>
<keyword evidence="1" id="KW-0560">Oxidoreductase</keyword>
<keyword evidence="4" id="KW-1185">Reference proteome</keyword>
<name>A0A9W7GC42_9STRA</name>
<dbReference type="Gene3D" id="2.60.120.590">
    <property type="entry name" value="Alpha-ketoglutarate-dependent dioxygenase AlkB-like"/>
    <property type="match status" value="1"/>
</dbReference>
<comment type="caution">
    <text evidence="3">The sequence shown here is derived from an EMBL/GenBank/DDBJ whole genome shotgun (WGS) entry which is preliminary data.</text>
</comment>
<keyword evidence="1" id="KW-0479">Metal-binding</keyword>
<dbReference type="PANTHER" id="PTHR21052:SF0">
    <property type="entry name" value="ALPHA-KETOGLUTARATE-DEPENDENT DIOXYGENASE ALKB HOMOLOG 7, MITOCHONDRIAL"/>
    <property type="match status" value="1"/>
</dbReference>
<dbReference type="OrthoDB" id="28127at2759"/>
<feature type="domain" description="Fe2OG dioxygenase" evidence="2">
    <location>
        <begin position="91"/>
        <end position="209"/>
    </location>
</feature>
<sequence>MAQTNRLLHSYLGLLRFNHPTTSLPSVLKSLKRLRTRATHFDGVIEGYKEKIEHNIPFESEIKTVKDTLTSHEPEELPPYPSLNFPPSNLTFLPPHLLHYSSNSKLSPHVDSVRFSGPSVSVLTLSGSCTLRLTVAPPEEVDFALTPGNVTPAHLETLREILREREGGAVEVDVQAGEGYVLTGVSRYLMEHAVSGVGERVAVVFRDELTNDF</sequence>
<dbReference type="PROSITE" id="PS51471">
    <property type="entry name" value="FE2OG_OXY"/>
    <property type="match status" value="1"/>
</dbReference>
<dbReference type="GO" id="GO:0046872">
    <property type="term" value="F:metal ion binding"/>
    <property type="evidence" value="ECO:0007669"/>
    <property type="project" value="UniProtKB-KW"/>
</dbReference>
<accession>A0A9W7GC42</accession>
<protein>
    <recommendedName>
        <fullName evidence="2">Fe2OG dioxygenase domain-containing protein</fullName>
    </recommendedName>
</protein>
<dbReference type="InterPro" id="IPR005123">
    <property type="entry name" value="Oxoglu/Fe-dep_dioxygenase_dom"/>
</dbReference>
<proteinExistence type="inferred from homology"/>
<dbReference type="GO" id="GO:0006631">
    <property type="term" value="P:fatty acid metabolic process"/>
    <property type="evidence" value="ECO:0007669"/>
    <property type="project" value="TreeGrafter"/>
</dbReference>
<evidence type="ECO:0000259" key="2">
    <source>
        <dbReference type="PROSITE" id="PS51471"/>
    </source>
</evidence>
<dbReference type="Proteomes" id="UP001165065">
    <property type="component" value="Unassembled WGS sequence"/>
</dbReference>
<dbReference type="PANTHER" id="PTHR21052">
    <property type="entry name" value="SPERMATOGENESIS ASSOCIATED 11-RELATED"/>
    <property type="match status" value="1"/>
</dbReference>
<evidence type="ECO:0000256" key="1">
    <source>
        <dbReference type="RuleBase" id="RU003682"/>
    </source>
</evidence>
<dbReference type="EMBL" id="BRYA01001158">
    <property type="protein sequence ID" value="GMI39808.1"/>
    <property type="molecule type" value="Genomic_DNA"/>
</dbReference>
<dbReference type="GO" id="GO:0006974">
    <property type="term" value="P:DNA damage response"/>
    <property type="evidence" value="ECO:0007669"/>
    <property type="project" value="InterPro"/>
</dbReference>
<evidence type="ECO:0000313" key="3">
    <source>
        <dbReference type="EMBL" id="GMI39808.1"/>
    </source>
</evidence>